<dbReference type="InterPro" id="IPR014347">
    <property type="entry name" value="Tautomerase/MIF_sf"/>
</dbReference>
<proteinExistence type="predicted"/>
<name>A0A0Q3WSJ6_9BACI</name>
<dbReference type="SUPFAM" id="SSF55331">
    <property type="entry name" value="Tautomerase/MIF"/>
    <property type="match status" value="1"/>
</dbReference>
<dbReference type="Proteomes" id="UP000051888">
    <property type="component" value="Unassembled WGS sequence"/>
</dbReference>
<dbReference type="PATRIC" id="fig|157838.3.peg.5024"/>
<dbReference type="AlphaFoldDB" id="A0A0Q3WSJ6"/>
<dbReference type="Gene3D" id="3.30.429.10">
    <property type="entry name" value="Macrophage Migration Inhibitory Factor"/>
    <property type="match status" value="1"/>
</dbReference>
<reference evidence="1 2" key="1">
    <citation type="submission" date="2015-09" db="EMBL/GenBank/DDBJ databases">
        <title>Genome sequencing project for genomic taxonomy and phylogenomics of Bacillus-like bacteria.</title>
        <authorList>
            <person name="Liu B."/>
            <person name="Wang J."/>
            <person name="Zhu Y."/>
            <person name="Liu G."/>
            <person name="Chen Q."/>
            <person name="Chen Z."/>
            <person name="Lan J."/>
            <person name="Che J."/>
            <person name="Ge C."/>
            <person name="Shi H."/>
            <person name="Pan Z."/>
            <person name="Liu X."/>
        </authorList>
    </citation>
    <scope>NUCLEOTIDE SEQUENCE [LARGE SCALE GENOMIC DNA]</scope>
    <source>
        <strain evidence="1 2">LMG 18435</strain>
    </source>
</reference>
<sequence>MPLLRFDLIEGRNEETLKKLLDSAHRAMVEAFQVPESDRYQIVHQHPPHELIIEDTGLGYKRSKDLVIISIVSKKRTVKQKETLYSLLARNLEAECGISPQDLIVSITENSDADWSFGLGEAQFLTGSL</sequence>
<accession>A0A0Q3WSJ6</accession>
<protein>
    <submittedName>
        <fullName evidence="1">Tautomerase</fullName>
    </submittedName>
</protein>
<dbReference type="OrthoDB" id="9804765at2"/>
<comment type="caution">
    <text evidence="1">The sequence shown here is derived from an EMBL/GenBank/DDBJ whole genome shotgun (WGS) entry which is preliminary data.</text>
</comment>
<dbReference type="STRING" id="157838.AN964_22900"/>
<dbReference type="InterPro" id="IPR037479">
    <property type="entry name" value="Tauto_MSAD"/>
</dbReference>
<evidence type="ECO:0000313" key="2">
    <source>
        <dbReference type="Proteomes" id="UP000051888"/>
    </source>
</evidence>
<dbReference type="PANTHER" id="PTHR38460">
    <property type="entry name" value="TAUTOMERASE YOLI-RELATED"/>
    <property type="match status" value="1"/>
</dbReference>
<dbReference type="EMBL" id="LJJC01000015">
    <property type="protein sequence ID" value="KQL50509.1"/>
    <property type="molecule type" value="Genomic_DNA"/>
</dbReference>
<dbReference type="RefSeq" id="WP_055742120.1">
    <property type="nucleotide sequence ID" value="NZ_JAAIWL010000002.1"/>
</dbReference>
<organism evidence="1 2">
    <name type="scientific">Heyndrickxia shackletonii</name>
    <dbReference type="NCBI Taxonomy" id="157838"/>
    <lineage>
        <taxon>Bacteria</taxon>
        <taxon>Bacillati</taxon>
        <taxon>Bacillota</taxon>
        <taxon>Bacilli</taxon>
        <taxon>Bacillales</taxon>
        <taxon>Bacillaceae</taxon>
        <taxon>Heyndrickxia</taxon>
    </lineage>
</organism>
<keyword evidence="2" id="KW-1185">Reference proteome</keyword>
<dbReference type="Pfam" id="PF14552">
    <property type="entry name" value="Tautomerase_2"/>
    <property type="match status" value="1"/>
</dbReference>
<gene>
    <name evidence="1" type="ORF">AN964_22900</name>
</gene>
<evidence type="ECO:0000313" key="1">
    <source>
        <dbReference type="EMBL" id="KQL50509.1"/>
    </source>
</evidence>
<dbReference type="PANTHER" id="PTHR38460:SF1">
    <property type="entry name" value="TAUTOMERASE YOLI-RELATED"/>
    <property type="match status" value="1"/>
</dbReference>